<evidence type="ECO:0000313" key="4">
    <source>
        <dbReference type="EnsemblMetazoa" id="XP_008185682.1"/>
    </source>
</evidence>
<dbReference type="OrthoDB" id="295029at2759"/>
<reference evidence="4" key="2">
    <citation type="submission" date="2022-06" db="UniProtKB">
        <authorList>
            <consortium name="EnsemblMetazoa"/>
        </authorList>
    </citation>
    <scope>IDENTIFICATION</scope>
</reference>
<evidence type="ECO:0000256" key="2">
    <source>
        <dbReference type="ARBA" id="ARBA00023306"/>
    </source>
</evidence>
<dbReference type="InterPro" id="IPR007587">
    <property type="entry name" value="SAPS"/>
</dbReference>
<proteinExistence type="inferred from homology"/>
<dbReference type="GO" id="GO:0019903">
    <property type="term" value="F:protein phosphatase binding"/>
    <property type="evidence" value="ECO:0007669"/>
    <property type="project" value="InterPro"/>
</dbReference>
<comment type="similarity">
    <text evidence="1">Belongs to the SAPS family.</text>
</comment>
<accession>A0A8R2FAS1</accession>
<keyword evidence="5" id="KW-1185">Reference proteome</keyword>
<name>A0A8R2FAS1_ACYPI</name>
<dbReference type="GO" id="GO:0005829">
    <property type="term" value="C:cytosol"/>
    <property type="evidence" value="ECO:0007669"/>
    <property type="project" value="TreeGrafter"/>
</dbReference>
<dbReference type="CTD" id="38714"/>
<dbReference type="GO" id="GO:0019888">
    <property type="term" value="F:protein phosphatase regulator activity"/>
    <property type="evidence" value="ECO:0007669"/>
    <property type="project" value="TreeGrafter"/>
</dbReference>
<feature type="region of interest" description="Disordered" evidence="3">
    <location>
        <begin position="801"/>
        <end position="824"/>
    </location>
</feature>
<dbReference type="GO" id="GO:0005634">
    <property type="term" value="C:nucleus"/>
    <property type="evidence" value="ECO:0007669"/>
    <property type="project" value="TreeGrafter"/>
</dbReference>
<protein>
    <recommendedName>
        <fullName evidence="6">Serine/threonine-protein phosphatase 6 regulatory subunit 3</fullName>
    </recommendedName>
</protein>
<evidence type="ECO:0008006" key="6">
    <source>
        <dbReference type="Google" id="ProtNLM"/>
    </source>
</evidence>
<feature type="compositionally biased region" description="Polar residues" evidence="3">
    <location>
        <begin position="803"/>
        <end position="812"/>
    </location>
</feature>
<organism evidence="4 5">
    <name type="scientific">Acyrthosiphon pisum</name>
    <name type="common">Pea aphid</name>
    <dbReference type="NCBI Taxonomy" id="7029"/>
    <lineage>
        <taxon>Eukaryota</taxon>
        <taxon>Metazoa</taxon>
        <taxon>Ecdysozoa</taxon>
        <taxon>Arthropoda</taxon>
        <taxon>Hexapoda</taxon>
        <taxon>Insecta</taxon>
        <taxon>Pterygota</taxon>
        <taxon>Neoptera</taxon>
        <taxon>Paraneoptera</taxon>
        <taxon>Hemiptera</taxon>
        <taxon>Sternorrhyncha</taxon>
        <taxon>Aphidomorpha</taxon>
        <taxon>Aphidoidea</taxon>
        <taxon>Aphididae</taxon>
        <taxon>Macrosiphini</taxon>
        <taxon>Acyrthosiphon</taxon>
    </lineage>
</organism>
<dbReference type="AlphaFoldDB" id="A0A8R2FAS1"/>
<sequence length="856" mass="97071">MYWKNNPASNWDSIFDRENLCLNDLMREQNLLEELKGQNKKLIDFLTKPDIALELVRLVTQEPQENENPENRFVLPNLACEILTSDIQPMYNVLSHEEEIWKCFFSFLEDNEPPLNSLMASYFSRTLCSLILKTGSQDWYTYQFNCLKALEKVADKGNFIDLLLKHLDTSAIMDLIIKISTLLEGPPLRSNIFTLFEKEQLIFKLVDTLDSKNLPVRQLNAAEIICAIEVASELHPLEQNPLVISIESPETINTVLVKMFGQNEKTESTLLGGISILQTLLMATKFKGEDSNEVYNKKQSLAEILYITILPFLEHIHNVLLIPPKIESLECMGNVIEKPFGNVRLQIVRLISSLLSMHNQQINERFAQLNTIKVLLDCFFCYDLNNFLHTQVVQCFHEVMCCNHSIAENSTFIAHVIKDCQLIESILDNEKSIQPGKKRKGYIGHLATIAKSLHNTEAFYSDHFRGIIVNTLDSDIVSRWDSFTSTTLEDNEERISTCLGGIHPREEKALDDRKEMEEDEAIYGRPETEFNINDNQLGVSRVDINFDEDDDDDDDDDDKDSMEMQAEMFNRMCSVRSSEMIIDDEPECKNTNNDQPGALGLFNNQLWKDSDSDSSKLDYGVNIFNSSYDKSENLVSKDCNLYWSQETSDWETFRSQLKAKPSSEMKIDNNAINISGGFSSSPWGENVTEPTPKLETGWANFDSSFGEPLVANGDPVIDHELFQDITPPIVLPENATMSIDNLIHSRLEDQETNGDLVIDHELFQDITPPLVLPENATMSIDNLIHSHLEDQEMTDKTNDDLLASNTSLSDQLPNDVPLAGISPKPSVKDLPIAPIISTTSDTSLVDNSHDVNSVDR</sequence>
<dbReference type="PANTHER" id="PTHR12634:SF8">
    <property type="entry name" value="FIERY MOUNTAIN, ISOFORM D"/>
    <property type="match status" value="1"/>
</dbReference>
<dbReference type="SUPFAM" id="SSF48371">
    <property type="entry name" value="ARM repeat"/>
    <property type="match status" value="1"/>
</dbReference>
<evidence type="ECO:0000256" key="3">
    <source>
        <dbReference type="SAM" id="MobiDB-lite"/>
    </source>
</evidence>
<dbReference type="Proteomes" id="UP000007819">
    <property type="component" value="Chromosome A1"/>
</dbReference>
<evidence type="ECO:0000313" key="5">
    <source>
        <dbReference type="Proteomes" id="UP000007819"/>
    </source>
</evidence>
<dbReference type="KEGG" id="api:100162181"/>
<feature type="compositionally biased region" description="Acidic residues" evidence="3">
    <location>
        <begin position="545"/>
        <end position="560"/>
    </location>
</feature>
<dbReference type="GeneID" id="100162181"/>
<dbReference type="PANTHER" id="PTHR12634">
    <property type="entry name" value="SIT4 YEAST -ASSOCIATING PROTEIN-RELATED"/>
    <property type="match status" value="1"/>
</dbReference>
<dbReference type="InterPro" id="IPR016024">
    <property type="entry name" value="ARM-type_fold"/>
</dbReference>
<evidence type="ECO:0000256" key="1">
    <source>
        <dbReference type="ARBA" id="ARBA00006180"/>
    </source>
</evidence>
<reference evidence="5" key="1">
    <citation type="submission" date="2010-06" db="EMBL/GenBank/DDBJ databases">
        <authorList>
            <person name="Jiang H."/>
            <person name="Abraham K."/>
            <person name="Ali S."/>
            <person name="Alsbrooks S.L."/>
            <person name="Anim B.N."/>
            <person name="Anosike U.S."/>
            <person name="Attaway T."/>
            <person name="Bandaranaike D.P."/>
            <person name="Battles P.K."/>
            <person name="Bell S.N."/>
            <person name="Bell A.V."/>
            <person name="Beltran B."/>
            <person name="Bickham C."/>
            <person name="Bustamante Y."/>
            <person name="Caleb T."/>
            <person name="Canada A."/>
            <person name="Cardenas V."/>
            <person name="Carter K."/>
            <person name="Chacko J."/>
            <person name="Chandrabose M.N."/>
            <person name="Chavez D."/>
            <person name="Chavez A."/>
            <person name="Chen L."/>
            <person name="Chu H.-S."/>
            <person name="Claassen K.J."/>
            <person name="Cockrell R."/>
            <person name="Collins M."/>
            <person name="Cooper J.A."/>
            <person name="Cree A."/>
            <person name="Curry S.M."/>
            <person name="Da Y."/>
            <person name="Dao M.D."/>
            <person name="Das B."/>
            <person name="Davila M.-L."/>
            <person name="Davy-Carroll L."/>
            <person name="Denson S."/>
            <person name="Dinh H."/>
            <person name="Ebong V.E."/>
            <person name="Edwards J.R."/>
            <person name="Egan A."/>
            <person name="El-Daye J."/>
            <person name="Escobedo L."/>
            <person name="Fernandez S."/>
            <person name="Fernando P.R."/>
            <person name="Flagg N."/>
            <person name="Forbes L.D."/>
            <person name="Fowler R.G."/>
            <person name="Fu Q."/>
            <person name="Gabisi R.A."/>
            <person name="Ganer J."/>
            <person name="Garbino Pronczuk A."/>
            <person name="Garcia R.M."/>
            <person name="Garner T."/>
            <person name="Garrett T.E."/>
            <person name="Gonzalez D.A."/>
            <person name="Hamid H."/>
            <person name="Hawkins E.S."/>
            <person name="Hirani K."/>
            <person name="Hogues M.E."/>
            <person name="Hollins B."/>
            <person name="Hsiao C.-H."/>
            <person name="Jabil R."/>
            <person name="James M.L."/>
            <person name="Jhangiani S.N."/>
            <person name="Johnson B."/>
            <person name="Johnson Q."/>
            <person name="Joshi V."/>
            <person name="Kalu J.B."/>
            <person name="Kam C."/>
            <person name="Kashfia A."/>
            <person name="Keebler J."/>
            <person name="Kisamo H."/>
            <person name="Kovar C.L."/>
            <person name="Lago L.A."/>
            <person name="Lai C.-Y."/>
            <person name="Laidlaw J."/>
            <person name="Lara F."/>
            <person name="Le T.-K."/>
            <person name="Lee S.L."/>
            <person name="Legall F.H."/>
            <person name="Lemon S.J."/>
            <person name="Lewis L.R."/>
            <person name="Li B."/>
            <person name="Liu Y."/>
            <person name="Liu Y.-S."/>
            <person name="Lopez J."/>
            <person name="Lozado R.J."/>
            <person name="Lu J."/>
            <person name="Madu R.C."/>
            <person name="Maheshwari M."/>
            <person name="Maheshwari R."/>
            <person name="Malloy K."/>
            <person name="Martinez E."/>
            <person name="Mathew T."/>
            <person name="Mercado I.C."/>
            <person name="Mercado C."/>
            <person name="Meyer B."/>
            <person name="Montgomery K."/>
            <person name="Morgan M.B."/>
            <person name="Munidasa M."/>
            <person name="Nazareth L.V."/>
            <person name="Nelson J."/>
            <person name="Ng B.M."/>
            <person name="Nguyen N.B."/>
            <person name="Nguyen P.Q."/>
            <person name="Nguyen T."/>
            <person name="Obregon M."/>
            <person name="Okwuonu G.O."/>
            <person name="Onwere C.G."/>
            <person name="Orozco G."/>
            <person name="Parra A."/>
            <person name="Patel S."/>
            <person name="Patil S."/>
            <person name="Perez A."/>
            <person name="Perez Y."/>
            <person name="Pham C."/>
            <person name="Primus E.L."/>
            <person name="Pu L.-L."/>
            <person name="Puazo M."/>
            <person name="Qin X."/>
            <person name="Quiroz J.B."/>
            <person name="Reese J."/>
            <person name="Richards S."/>
            <person name="Rives C.M."/>
            <person name="Robberts R."/>
            <person name="Ruiz S.J."/>
            <person name="Ruiz M.J."/>
            <person name="Santibanez J."/>
            <person name="Schneider B.W."/>
            <person name="Sisson I."/>
            <person name="Smith M."/>
            <person name="Sodergren E."/>
            <person name="Song X.-Z."/>
            <person name="Song B.B."/>
            <person name="Summersgill H."/>
            <person name="Thelus R."/>
            <person name="Thornton R.D."/>
            <person name="Trejos Z.Y."/>
            <person name="Usmani K."/>
            <person name="Vattathil S."/>
            <person name="Villasana D."/>
            <person name="Walker D.L."/>
            <person name="Wang S."/>
            <person name="Wang K."/>
            <person name="White C.S."/>
            <person name="Williams A.C."/>
            <person name="Williamson J."/>
            <person name="Wilson K."/>
            <person name="Woghiren I.O."/>
            <person name="Woodworth J.R."/>
            <person name="Worley K.C."/>
            <person name="Wright R.A."/>
            <person name="Wu W."/>
            <person name="Young L."/>
            <person name="Zhang L."/>
            <person name="Zhang J."/>
            <person name="Zhu Y."/>
            <person name="Muzny D.M."/>
            <person name="Weinstock G."/>
            <person name="Gibbs R.A."/>
        </authorList>
    </citation>
    <scope>NUCLEOTIDE SEQUENCE [LARGE SCALE GENOMIC DNA]</scope>
    <source>
        <strain evidence="5">LSR1</strain>
    </source>
</reference>
<dbReference type="RefSeq" id="XP_008185682.1">
    <property type="nucleotide sequence ID" value="XM_008187460.3"/>
</dbReference>
<dbReference type="EnsemblMetazoa" id="XM_008187460.3">
    <property type="protein sequence ID" value="XP_008185682.1"/>
    <property type="gene ID" value="LOC100162181"/>
</dbReference>
<feature type="region of interest" description="Disordered" evidence="3">
    <location>
        <begin position="541"/>
        <end position="560"/>
    </location>
</feature>
<keyword evidence="2" id="KW-0131">Cell cycle</keyword>
<dbReference type="Pfam" id="PF04499">
    <property type="entry name" value="SAPS"/>
    <property type="match status" value="1"/>
</dbReference>